<gene>
    <name evidence="1" type="ORF">FQV37_2655</name>
</gene>
<accession>A0A6N7BZ06</accession>
<dbReference type="AlphaFoldDB" id="A0A6N7BZ06"/>
<dbReference type="Proteomes" id="UP000471465">
    <property type="component" value="Unassembled WGS sequence"/>
</dbReference>
<dbReference type="EMBL" id="VZIZ01000007">
    <property type="protein sequence ID" value="KAF0569628.1"/>
    <property type="molecule type" value="Genomic_DNA"/>
</dbReference>
<evidence type="ECO:0000313" key="1">
    <source>
        <dbReference type="EMBL" id="KAF0569628.1"/>
    </source>
</evidence>
<protein>
    <submittedName>
        <fullName evidence="1">Uncharacterized protein</fullName>
    </submittedName>
</protein>
<keyword evidence="2" id="KW-1185">Reference proteome</keyword>
<evidence type="ECO:0000313" key="2">
    <source>
        <dbReference type="Proteomes" id="UP000471465"/>
    </source>
</evidence>
<organism evidence="1 2">
    <name type="scientific">Psychrobacter nivimaris</name>
    <dbReference type="NCBI Taxonomy" id="281738"/>
    <lineage>
        <taxon>Bacteria</taxon>
        <taxon>Pseudomonadati</taxon>
        <taxon>Pseudomonadota</taxon>
        <taxon>Gammaproteobacteria</taxon>
        <taxon>Moraxellales</taxon>
        <taxon>Moraxellaceae</taxon>
        <taxon>Psychrobacter</taxon>
    </lineage>
</organism>
<sequence>MTTLTYQFEKKQLDNMQWSGGSKLSGIKALANDEKGRVRKQPLFYLETVSIDSYEDDIYFVNNTDETLRWVAPFKLYRNIGEARAKLGDTSDENLRKVTLYSDDMDSVYQDVLPKQGVRIGSTHIMYDSDVMMQWFIHVPYKGPDTNYAIWQFNVVEKGGIRGTYPLLWDDFSKPSHMVSCDCLFDQADMPIEVSIYEERCAMLDRLVGSFGVSNAVFILAINDVLYRYGVGWSAPYSESDIQAQDIAMKLTEQKPENAEAVKAIVQAVYDFWFNEGFARNISMQACEELLSLYQAQVASQKSV</sequence>
<dbReference type="RefSeq" id="WP_160021287.1">
    <property type="nucleotide sequence ID" value="NZ_VZIZ01000007.1"/>
</dbReference>
<name>A0A6N7BZ06_9GAMM</name>
<proteinExistence type="predicted"/>
<reference evidence="1 2" key="1">
    <citation type="submission" date="2019-09" db="EMBL/GenBank/DDBJ databases">
        <title>Draft genome sequence of Psychrobacter nivimaris LAMA 639, in search for biotechnological relevant genes.</title>
        <authorList>
            <person name="Lima A.O.S."/>
            <person name="Staloch B.E.K."/>
            <person name="Freitas R.C."/>
            <person name="Niero H."/>
            <person name="Silva M.A.C."/>
        </authorList>
    </citation>
    <scope>NUCLEOTIDE SEQUENCE [LARGE SCALE GENOMIC DNA]</scope>
    <source>
        <strain evidence="1 2">LAMA 639</strain>
    </source>
</reference>
<comment type="caution">
    <text evidence="1">The sequence shown here is derived from an EMBL/GenBank/DDBJ whole genome shotgun (WGS) entry which is preliminary data.</text>
</comment>